<evidence type="ECO:0000313" key="1">
    <source>
        <dbReference type="EMBL" id="CAI9928452.1"/>
    </source>
</evidence>
<keyword evidence="7" id="KW-1185">Reference proteome</keyword>
<evidence type="ECO:0000313" key="6">
    <source>
        <dbReference type="EMBL" id="CAL6109799.1"/>
    </source>
</evidence>
<dbReference type="EMBL" id="CAXDID020000457">
    <property type="protein sequence ID" value="CAL6093291.1"/>
    <property type="molecule type" value="Genomic_DNA"/>
</dbReference>
<reference evidence="4 7" key="2">
    <citation type="submission" date="2024-07" db="EMBL/GenBank/DDBJ databases">
        <authorList>
            <person name="Akdeniz Z."/>
        </authorList>
    </citation>
    <scope>NUCLEOTIDE SEQUENCE [LARGE SCALE GENOMIC DNA]</scope>
</reference>
<dbReference type="EMBL" id="CAXDID020000676">
    <property type="protein sequence ID" value="CAL6109799.1"/>
    <property type="molecule type" value="Genomic_DNA"/>
</dbReference>
<evidence type="ECO:0000313" key="7">
    <source>
        <dbReference type="Proteomes" id="UP001642409"/>
    </source>
</evidence>
<dbReference type="EMBL" id="CAXDID020000457">
    <property type="protein sequence ID" value="CAL6093297.1"/>
    <property type="molecule type" value="Genomic_DNA"/>
</dbReference>
<name>A0AA86V505_9EUKA</name>
<evidence type="ECO:0000313" key="3">
    <source>
        <dbReference type="EMBL" id="CAI9956998.1"/>
    </source>
</evidence>
<evidence type="ECO:0000313" key="5">
    <source>
        <dbReference type="EMBL" id="CAL6093297.1"/>
    </source>
</evidence>
<reference evidence="3" key="1">
    <citation type="submission" date="2023-06" db="EMBL/GenBank/DDBJ databases">
        <authorList>
            <person name="Kurt Z."/>
        </authorList>
    </citation>
    <scope>NUCLEOTIDE SEQUENCE</scope>
</reference>
<dbReference type="Proteomes" id="UP001642409">
    <property type="component" value="Unassembled WGS sequence"/>
</dbReference>
<dbReference type="EMBL" id="CATOUU010000881">
    <property type="protein sequence ID" value="CAI9956992.1"/>
    <property type="molecule type" value="Genomic_DNA"/>
</dbReference>
<proteinExistence type="predicted"/>
<dbReference type="EMBL" id="CATOUU010000400">
    <property type="protein sequence ID" value="CAI9928452.1"/>
    <property type="molecule type" value="Genomic_DNA"/>
</dbReference>
<comment type="caution">
    <text evidence="3">The sequence shown here is derived from an EMBL/GenBank/DDBJ whole genome shotgun (WGS) entry which is preliminary data.</text>
</comment>
<protein>
    <submittedName>
        <fullName evidence="4">Hypothetical_protein</fullName>
    </submittedName>
</protein>
<accession>A0AA86V505</accession>
<dbReference type="EMBL" id="CATOUU010000881">
    <property type="protein sequence ID" value="CAI9956998.1"/>
    <property type="molecule type" value="Genomic_DNA"/>
</dbReference>
<evidence type="ECO:0000313" key="4">
    <source>
        <dbReference type="EMBL" id="CAL6093291.1"/>
    </source>
</evidence>
<dbReference type="AlphaFoldDB" id="A0AA86V505"/>
<organism evidence="3">
    <name type="scientific">Hexamita inflata</name>
    <dbReference type="NCBI Taxonomy" id="28002"/>
    <lineage>
        <taxon>Eukaryota</taxon>
        <taxon>Metamonada</taxon>
        <taxon>Diplomonadida</taxon>
        <taxon>Hexamitidae</taxon>
        <taxon>Hexamitinae</taxon>
        <taxon>Hexamita</taxon>
    </lineage>
</organism>
<evidence type="ECO:0000313" key="2">
    <source>
        <dbReference type="EMBL" id="CAI9956992.1"/>
    </source>
</evidence>
<sequence>MEWFFFGNQNKLSPVGRISHFCRYSRNAAKLSRISQALQNQVQMEPKLKSAMARPRVQQYRTLHRQSNCQVGSPTVKSGGKYQQRFCRNLVRSASTFPSGSGVNAFTRTFQLDEFSTGEGKSVSALEYFRVQIAYLGRLTDVDPICALRNSKFAKHKLWRRWLCQFGLSRPLYVISRLSSASQHSAVVTTAFHALSAVKFQAHWFHALFFQYSWWRKWEITGLDHLGARLVGILASTYTQDANSSPCNTIIA</sequence>
<gene>
    <name evidence="1" type="ORF">HINF_LOCUS16097</name>
    <name evidence="2" type="ORF">HINF_LOCUS44637</name>
    <name evidence="3" type="ORF">HINF_LOCUS44643</name>
    <name evidence="4" type="ORF">HINF_LOCUS66913</name>
    <name evidence="5" type="ORF">HINF_LOCUS66919</name>
    <name evidence="6" type="ORF">HINF_LOCUS75615</name>
</gene>